<dbReference type="Proteomes" id="UP000001055">
    <property type="component" value="Unassembled WGS sequence"/>
</dbReference>
<dbReference type="AlphaFoldDB" id="Q0UU08"/>
<dbReference type="EMBL" id="CH445330">
    <property type="protein sequence ID" value="EAT88516.2"/>
    <property type="molecule type" value="Genomic_DNA"/>
</dbReference>
<dbReference type="PROSITE" id="PS50195">
    <property type="entry name" value="PX"/>
    <property type="match status" value="1"/>
</dbReference>
<dbReference type="GO" id="GO:0032266">
    <property type="term" value="F:phosphatidylinositol-3-phosphate binding"/>
    <property type="evidence" value="ECO:0007669"/>
    <property type="project" value="InterPro"/>
</dbReference>
<evidence type="ECO:0000256" key="2">
    <source>
        <dbReference type="ARBA" id="ARBA00004177"/>
    </source>
</evidence>
<dbReference type="PANTHER" id="PTHR22775">
    <property type="entry name" value="SORTING NEXIN"/>
    <property type="match status" value="1"/>
</dbReference>
<evidence type="ECO:0000313" key="13">
    <source>
        <dbReference type="Proteomes" id="UP000001055"/>
    </source>
</evidence>
<evidence type="ECO:0000256" key="4">
    <source>
        <dbReference type="ARBA" id="ARBA00022554"/>
    </source>
</evidence>
<evidence type="ECO:0000256" key="8">
    <source>
        <dbReference type="ARBA" id="ARBA00033774"/>
    </source>
</evidence>
<dbReference type="Pfam" id="PF00787">
    <property type="entry name" value="PX"/>
    <property type="match status" value="1"/>
</dbReference>
<organism evidence="12 13">
    <name type="scientific">Phaeosphaeria nodorum (strain SN15 / ATCC MYA-4574 / FGSC 10173)</name>
    <name type="common">Glume blotch fungus</name>
    <name type="synonym">Parastagonospora nodorum</name>
    <dbReference type="NCBI Taxonomy" id="321614"/>
    <lineage>
        <taxon>Eukaryota</taxon>
        <taxon>Fungi</taxon>
        <taxon>Dikarya</taxon>
        <taxon>Ascomycota</taxon>
        <taxon>Pezizomycotina</taxon>
        <taxon>Dothideomycetes</taxon>
        <taxon>Pleosporomycetidae</taxon>
        <taxon>Pleosporales</taxon>
        <taxon>Pleosporineae</taxon>
        <taxon>Phaeosphaeriaceae</taxon>
        <taxon>Parastagonospora</taxon>
    </lineage>
</organism>
<feature type="region of interest" description="Disordered" evidence="10">
    <location>
        <begin position="216"/>
        <end position="253"/>
    </location>
</feature>
<keyword evidence="6" id="KW-0472">Membrane</keyword>
<sequence length="372" mass="41205">MRRARGGRVMREAERFIYTGGQTRRERNYEASGDRGRVHASDIVDVRVPASSLIWPSPGPINRRRGCNTAAGLAAKTCRDAGGGIVAQGSRKRESVEQQTRRQPKCFGSKSPGDRDGPTALASLATCWPAFCPHHSQGSMGLSRRLSSSTLPSSFITQSSYLGCYTISFAVPATRPARYCKWMEPASLLPDTHHRTPSPTRDASVATVRPERNSVVPPYWQHHGRHPSRMSSYSTDGHPTPISLEDHTEDGSEQSKGLWAKGVTIDDHVVVSGAAPGLGAYVVFNCTVETLDGGPMKIRKRYSEFEDLHQKLVQTFPHAVSSMPQFPPKSVISRFRPRFLERRKNGLNYWLNCILLNPEFAASPVLKEFLFS</sequence>
<evidence type="ECO:0000256" key="9">
    <source>
        <dbReference type="ARBA" id="ARBA00033785"/>
    </source>
</evidence>
<comment type="subcellular location">
    <subcellularLocation>
        <location evidence="2">Endosome</location>
    </subcellularLocation>
    <subcellularLocation>
        <location evidence="1">Vacuole membrane</location>
        <topology evidence="1">Peripheral membrane protein</topology>
    </subcellularLocation>
</comment>
<evidence type="ECO:0000259" key="11">
    <source>
        <dbReference type="PROSITE" id="PS50195"/>
    </source>
</evidence>
<feature type="domain" description="PX" evidence="11">
    <location>
        <begin position="262"/>
        <end position="372"/>
    </location>
</feature>
<comment type="similarity">
    <text evidence="3">Belongs to the YPT35 family.</text>
</comment>
<protein>
    <recommendedName>
        <fullName evidence="8">Endosomal/vacuolar adapter protein YPT35</fullName>
    </recommendedName>
    <alternativeName>
        <fullName evidence="9">PX domain-containing protein YPT35</fullName>
    </alternativeName>
</protein>
<dbReference type="eggNOG" id="ENOG502S5IQ">
    <property type="taxonomic scope" value="Eukaryota"/>
</dbReference>
<accession>Q0UU08</accession>
<dbReference type="VEuPathDB" id="FungiDB:JI435_047560"/>
<evidence type="ECO:0000256" key="3">
    <source>
        <dbReference type="ARBA" id="ARBA00007426"/>
    </source>
</evidence>
<dbReference type="InParanoid" id="Q0UU08"/>
<dbReference type="GO" id="GO:0005774">
    <property type="term" value="C:vacuolar membrane"/>
    <property type="evidence" value="ECO:0007669"/>
    <property type="project" value="UniProtKB-SubCell"/>
</dbReference>
<dbReference type="GeneID" id="5972036"/>
<dbReference type="InterPro" id="IPR036871">
    <property type="entry name" value="PX_dom_sf"/>
</dbReference>
<evidence type="ECO:0000256" key="7">
    <source>
        <dbReference type="ARBA" id="ARBA00033728"/>
    </source>
</evidence>
<evidence type="ECO:0000256" key="10">
    <source>
        <dbReference type="SAM" id="MobiDB-lite"/>
    </source>
</evidence>
<dbReference type="KEGG" id="pno:SNOG_04756"/>
<dbReference type="VEuPathDB" id="FungiDB:JI435_303330"/>
<evidence type="ECO:0000256" key="1">
    <source>
        <dbReference type="ARBA" id="ARBA00004148"/>
    </source>
</evidence>
<dbReference type="HOGENOM" id="CLU_744164_0_0_1"/>
<comment type="function">
    <text evidence="7">Recruits the lipid transfer protein VPS13 to endosomal and vacuolar membranes.</text>
</comment>
<evidence type="ECO:0000313" key="12">
    <source>
        <dbReference type="EMBL" id="EAT88516.2"/>
    </source>
</evidence>
<dbReference type="RefSeq" id="XP_001795168.1">
    <property type="nucleotide sequence ID" value="XM_001795116.1"/>
</dbReference>
<dbReference type="SMART" id="SM00312">
    <property type="entry name" value="PX"/>
    <property type="match status" value="1"/>
</dbReference>
<dbReference type="PANTHER" id="PTHR22775:SF3">
    <property type="entry name" value="SORTING NEXIN-13"/>
    <property type="match status" value="1"/>
</dbReference>
<evidence type="ECO:0000256" key="5">
    <source>
        <dbReference type="ARBA" id="ARBA00022753"/>
    </source>
</evidence>
<keyword evidence="4" id="KW-0926">Vacuole</keyword>
<dbReference type="SUPFAM" id="SSF64268">
    <property type="entry name" value="PX domain"/>
    <property type="match status" value="1"/>
</dbReference>
<gene>
    <name evidence="12" type="ORF">SNOG_04756</name>
</gene>
<dbReference type="InterPro" id="IPR037917">
    <property type="entry name" value="Ypt35_PX"/>
</dbReference>
<reference evidence="13" key="1">
    <citation type="journal article" date="2007" name="Plant Cell">
        <title>Dothideomycete-plant interactions illuminated by genome sequencing and EST analysis of the wheat pathogen Stagonospora nodorum.</title>
        <authorList>
            <person name="Hane J.K."/>
            <person name="Lowe R.G."/>
            <person name="Solomon P.S."/>
            <person name="Tan K.C."/>
            <person name="Schoch C.L."/>
            <person name="Spatafora J.W."/>
            <person name="Crous P.W."/>
            <person name="Kodira C."/>
            <person name="Birren B.W."/>
            <person name="Galagan J.E."/>
            <person name="Torriani S.F."/>
            <person name="McDonald B.A."/>
            <person name="Oliver R.P."/>
        </authorList>
    </citation>
    <scope>NUCLEOTIDE SEQUENCE [LARGE SCALE GENOMIC DNA]</scope>
    <source>
        <strain evidence="13">SN15 / ATCC MYA-4574 / FGSC 10173</strain>
    </source>
</reference>
<dbReference type="CDD" id="cd07280">
    <property type="entry name" value="PX_YPT35"/>
    <property type="match status" value="1"/>
</dbReference>
<dbReference type="GO" id="GO:0010008">
    <property type="term" value="C:endosome membrane"/>
    <property type="evidence" value="ECO:0007669"/>
    <property type="project" value="UniProtKB-SubCell"/>
</dbReference>
<keyword evidence="5" id="KW-0967">Endosome</keyword>
<dbReference type="Gene3D" id="3.30.1520.10">
    <property type="entry name" value="Phox-like domain"/>
    <property type="match status" value="1"/>
</dbReference>
<dbReference type="InterPro" id="IPR001683">
    <property type="entry name" value="PX_dom"/>
</dbReference>
<name>Q0UU08_PHANO</name>
<proteinExistence type="inferred from homology"/>
<evidence type="ECO:0000256" key="6">
    <source>
        <dbReference type="ARBA" id="ARBA00023136"/>
    </source>
</evidence>
<feature type="region of interest" description="Disordered" evidence="10">
    <location>
        <begin position="85"/>
        <end position="115"/>
    </location>
</feature>
<feature type="compositionally biased region" description="Basic and acidic residues" evidence="10">
    <location>
        <begin position="91"/>
        <end position="100"/>
    </location>
</feature>